<dbReference type="Pfam" id="PF20644">
    <property type="entry name" value="Rrn7_cyclin_N"/>
    <property type="match status" value="1"/>
</dbReference>
<name>A0A9Q1QL05_9CARY</name>
<dbReference type="GO" id="GO:0070860">
    <property type="term" value="C:RNA polymerase I core factor complex"/>
    <property type="evidence" value="ECO:0007669"/>
    <property type="project" value="InterPro"/>
</dbReference>
<dbReference type="InterPro" id="IPR033599">
    <property type="entry name" value="TAF1B/Rrn7"/>
</dbReference>
<evidence type="ECO:0000256" key="3">
    <source>
        <dbReference type="ARBA" id="ARBA00022723"/>
    </source>
</evidence>
<evidence type="ECO:0000256" key="10">
    <source>
        <dbReference type="SAM" id="MobiDB-lite"/>
    </source>
</evidence>
<keyword evidence="7" id="KW-0238">DNA-binding</keyword>
<evidence type="ECO:0000256" key="1">
    <source>
        <dbReference type="ARBA" id="ARBA00004604"/>
    </source>
</evidence>
<keyword evidence="4" id="KW-0863">Zinc-finger</keyword>
<evidence type="ECO:0000256" key="2">
    <source>
        <dbReference type="ARBA" id="ARBA00006899"/>
    </source>
</evidence>
<gene>
    <name evidence="13" type="ORF">Cgig2_031284</name>
</gene>
<keyword evidence="9" id="KW-0539">Nucleus</keyword>
<dbReference type="Proteomes" id="UP001153076">
    <property type="component" value="Unassembled WGS sequence"/>
</dbReference>
<feature type="region of interest" description="Disordered" evidence="10">
    <location>
        <begin position="546"/>
        <end position="626"/>
    </location>
</feature>
<dbReference type="InterPro" id="IPR048538">
    <property type="entry name" value="Rrn7_cyclin_C"/>
</dbReference>
<feature type="compositionally biased region" description="Polar residues" evidence="10">
    <location>
        <begin position="597"/>
        <end position="616"/>
    </location>
</feature>
<evidence type="ECO:0000259" key="11">
    <source>
        <dbReference type="Pfam" id="PF20644"/>
    </source>
</evidence>
<keyword evidence="5" id="KW-0862">Zinc</keyword>
<reference evidence="13" key="1">
    <citation type="submission" date="2022-04" db="EMBL/GenBank/DDBJ databases">
        <title>Carnegiea gigantea Genome sequencing and assembly v2.</title>
        <authorList>
            <person name="Copetti D."/>
            <person name="Sanderson M.J."/>
            <person name="Burquez A."/>
            <person name="Wojciechowski M.F."/>
        </authorList>
    </citation>
    <scope>NUCLEOTIDE SEQUENCE</scope>
    <source>
        <strain evidence="13">SGP5-SGP5p</strain>
        <tissue evidence="13">Aerial part</tissue>
    </source>
</reference>
<evidence type="ECO:0000259" key="12">
    <source>
        <dbReference type="Pfam" id="PF20645"/>
    </source>
</evidence>
<organism evidence="13 14">
    <name type="scientific">Carnegiea gigantea</name>
    <dbReference type="NCBI Taxonomy" id="171969"/>
    <lineage>
        <taxon>Eukaryota</taxon>
        <taxon>Viridiplantae</taxon>
        <taxon>Streptophyta</taxon>
        <taxon>Embryophyta</taxon>
        <taxon>Tracheophyta</taxon>
        <taxon>Spermatophyta</taxon>
        <taxon>Magnoliopsida</taxon>
        <taxon>eudicotyledons</taxon>
        <taxon>Gunneridae</taxon>
        <taxon>Pentapetalae</taxon>
        <taxon>Caryophyllales</taxon>
        <taxon>Cactineae</taxon>
        <taxon>Cactaceae</taxon>
        <taxon>Cactoideae</taxon>
        <taxon>Echinocereeae</taxon>
        <taxon>Carnegiea</taxon>
    </lineage>
</organism>
<evidence type="ECO:0000256" key="6">
    <source>
        <dbReference type="ARBA" id="ARBA00023015"/>
    </source>
</evidence>
<sequence>MAGMYPYSNPNPNPSLIRCGVCGGDEMEDGDDGFFYCRLCGSRVEDVMDTGVADEDFVDKTGGLSHGGTALYLASHRRKVHSTPTPTPFSLLVKSEDPTDAAPVDAVGPTEPADFGSRWKGAVVREEDYVKLIRRRYVVGLQTMVQLQCETLVQKFKVNPLICGIAASIWLRFVASTRVYDDSWADQAVVESESQGEKIVEGRKRYYDEPRNIYNERMVIVWYKSLKKRIPLSCSLAVLYLACHVAREPILPTDIVRWIIEGRLPYFSAFTEIERLMEKLDRSIRNIEIAVQMPDRPIMNVTVSIDKPSIACPLSASYMFRPSQAVGLKKLESMAASIAESVGLSLPPVNFYAIASRYLKQLRLPVGKILPYACRIYEWSMPPELWLSTNELKLPTRVCVVSVLIVAIRILYNINGFGIWEKSLSASNELSSTDNHGASSDPTHESNAEDAVKEALTANDVEAELEEDLASVHKFESDCTEVLHNLEKRYNEMSDRHEHSKDLPRYLQYCREVVFAGSCEGDEKEAALIEKLWDFYQKNREDVETSLKLESGPSQKRAKGGNEIIDTPMEDDKHVEEETISFATADGRSLSRDANPEQPQTGGDVLQNSPASQTPTAGDHGEASNENIGDIAIRHLKIDMEERRFCYIPPRKNVKRHDYLLYVRKRLDGSLDYAAHADYYIILRACAKAAQVDVRVMHQGVLSLERRLAWIEKKIDHCLREICLNDSDTSDSNAAGDSVN</sequence>
<evidence type="ECO:0000313" key="14">
    <source>
        <dbReference type="Proteomes" id="UP001153076"/>
    </source>
</evidence>
<dbReference type="GO" id="GO:0042790">
    <property type="term" value="P:nucleolar large rRNA transcription by RNA polymerase I"/>
    <property type="evidence" value="ECO:0007669"/>
    <property type="project" value="TreeGrafter"/>
</dbReference>
<keyword evidence="8" id="KW-0804">Transcription</keyword>
<dbReference type="GO" id="GO:0001164">
    <property type="term" value="F:RNA polymerase I core promoter sequence-specific DNA binding"/>
    <property type="evidence" value="ECO:0007669"/>
    <property type="project" value="InterPro"/>
</dbReference>
<dbReference type="PANTHER" id="PTHR31576:SF2">
    <property type="entry name" value="TATA BOX-BINDING PROTEIN-ASSOCIATED FACTOR RNA POLYMERASE I SUBUNIT B"/>
    <property type="match status" value="1"/>
</dbReference>
<evidence type="ECO:0000256" key="7">
    <source>
        <dbReference type="ARBA" id="ARBA00023125"/>
    </source>
</evidence>
<feature type="region of interest" description="Disordered" evidence="10">
    <location>
        <begin position="430"/>
        <end position="450"/>
    </location>
</feature>
<dbReference type="InterPro" id="IPR048540">
    <property type="entry name" value="Rrn7_cyclin_N"/>
</dbReference>
<feature type="domain" description="Rrn7/TAF1B C-terminal cyclin" evidence="12">
    <location>
        <begin position="329"/>
        <end position="416"/>
    </location>
</feature>
<comment type="caution">
    <text evidence="13">The sequence shown here is derived from an EMBL/GenBank/DDBJ whole genome shotgun (WGS) entry which is preliminary data.</text>
</comment>
<protein>
    <recommendedName>
        <fullName evidence="15">TATA box-binding protein-associated factor RNA polymerase I subunit B</fullName>
    </recommendedName>
</protein>
<evidence type="ECO:0000256" key="8">
    <source>
        <dbReference type="ARBA" id="ARBA00023163"/>
    </source>
</evidence>
<keyword evidence="3" id="KW-0479">Metal-binding</keyword>
<comment type="subcellular location">
    <subcellularLocation>
        <location evidence="1">Nucleus</location>
        <location evidence="1">Nucleolus</location>
    </subcellularLocation>
</comment>
<feature type="domain" description="Rrn7/TAF1B N-terminal cyclin" evidence="11">
    <location>
        <begin position="141"/>
        <end position="272"/>
    </location>
</feature>
<dbReference type="PANTHER" id="PTHR31576">
    <property type="entry name" value="TATA BOX-BINDING PROTEIN-ASSOCIATED FACTOR RNA POLYMERASE I SUBUNIT B"/>
    <property type="match status" value="1"/>
</dbReference>
<evidence type="ECO:0000256" key="5">
    <source>
        <dbReference type="ARBA" id="ARBA00022833"/>
    </source>
</evidence>
<dbReference type="OrthoDB" id="10069252at2759"/>
<keyword evidence="14" id="KW-1185">Reference proteome</keyword>
<evidence type="ECO:0008006" key="15">
    <source>
        <dbReference type="Google" id="ProtNLM"/>
    </source>
</evidence>
<dbReference type="GO" id="GO:0008270">
    <property type="term" value="F:zinc ion binding"/>
    <property type="evidence" value="ECO:0007669"/>
    <property type="project" value="UniProtKB-KW"/>
</dbReference>
<dbReference type="EMBL" id="JAKOGI010000077">
    <property type="protein sequence ID" value="KAJ8445471.1"/>
    <property type="molecule type" value="Genomic_DNA"/>
</dbReference>
<dbReference type="Pfam" id="PF20645">
    <property type="entry name" value="Rrn7_cyclin_C"/>
    <property type="match status" value="1"/>
</dbReference>
<evidence type="ECO:0000256" key="4">
    <source>
        <dbReference type="ARBA" id="ARBA00022771"/>
    </source>
</evidence>
<keyword evidence="6" id="KW-0805">Transcription regulation</keyword>
<evidence type="ECO:0000313" key="13">
    <source>
        <dbReference type="EMBL" id="KAJ8445471.1"/>
    </source>
</evidence>
<comment type="similarity">
    <text evidence="2">Belongs to the RRN7/TAF1B family.</text>
</comment>
<evidence type="ECO:0000256" key="9">
    <source>
        <dbReference type="ARBA" id="ARBA00023242"/>
    </source>
</evidence>
<accession>A0A9Q1QL05</accession>
<feature type="compositionally biased region" description="Polar residues" evidence="10">
    <location>
        <begin position="430"/>
        <end position="441"/>
    </location>
</feature>
<proteinExistence type="inferred from homology"/>
<dbReference type="AlphaFoldDB" id="A0A9Q1QL05"/>